<accession>A0A927EZS0</accession>
<reference evidence="1" key="1">
    <citation type="submission" date="2020-09" db="EMBL/GenBank/DDBJ databases">
        <title>Secondary metabolite and genome analysis of marine Streptomyces chumphonensis KK1-2T.</title>
        <authorList>
            <person name="Phongsopitanun W."/>
            <person name="Kanchanasin P."/>
            <person name="Pittayakhajonwut P."/>
            <person name="Suwanborirux K."/>
            <person name="Tanasupawat S."/>
        </authorList>
    </citation>
    <scope>NUCLEOTIDE SEQUENCE</scope>
    <source>
        <strain evidence="1">KK1-2</strain>
    </source>
</reference>
<name>A0A927EZS0_9ACTN</name>
<comment type="caution">
    <text evidence="1">The sequence shown here is derived from an EMBL/GenBank/DDBJ whole genome shotgun (WGS) entry which is preliminary data.</text>
</comment>
<protein>
    <submittedName>
        <fullName evidence="1">RloB domain-containing protein</fullName>
    </submittedName>
</protein>
<dbReference type="Proteomes" id="UP000632289">
    <property type="component" value="Unassembled WGS sequence"/>
</dbReference>
<organism evidence="1 2">
    <name type="scientific">Streptomyces chumphonensis</name>
    <dbReference type="NCBI Taxonomy" id="1214925"/>
    <lineage>
        <taxon>Bacteria</taxon>
        <taxon>Bacillati</taxon>
        <taxon>Actinomycetota</taxon>
        <taxon>Actinomycetes</taxon>
        <taxon>Kitasatosporales</taxon>
        <taxon>Streptomycetaceae</taxon>
        <taxon>Streptomyces</taxon>
    </lineage>
</organism>
<proteinExistence type="predicted"/>
<keyword evidence="2" id="KW-1185">Reference proteome</keyword>
<evidence type="ECO:0000313" key="1">
    <source>
        <dbReference type="EMBL" id="MBD3932964.1"/>
    </source>
</evidence>
<dbReference type="AlphaFoldDB" id="A0A927EZS0"/>
<evidence type="ECO:0000313" key="2">
    <source>
        <dbReference type="Proteomes" id="UP000632289"/>
    </source>
</evidence>
<dbReference type="InterPro" id="IPR025591">
    <property type="entry name" value="RloB"/>
</dbReference>
<dbReference type="EMBL" id="JACXYU010000007">
    <property type="protein sequence ID" value="MBD3932964.1"/>
    <property type="molecule type" value="Genomic_DNA"/>
</dbReference>
<gene>
    <name evidence="1" type="ORF">IF129_15570</name>
</gene>
<dbReference type="Pfam" id="PF13707">
    <property type="entry name" value="RloB"/>
    <property type="match status" value="1"/>
</dbReference>
<sequence>MGPGKPLKRTKGVRPEQRRFLIYCEGECTENQYFKGLRGELRALPVSICIGGEHGEPKSLVKAAIAHQERAPRSAADRYTPYDEVWCVVDVEAPVAQPSLEAARRLADRHGVAIAYSNPCFELWLLPHCAPVTAYHTSAQMQRALEHSGACGYATSRKHLEYEALRAGYPQARARAVELRRRGSGGWSGNPWTNVDHLVECLRSARHGVPPQL</sequence>